<evidence type="ECO:0000256" key="2">
    <source>
        <dbReference type="SAM" id="SignalP"/>
    </source>
</evidence>
<dbReference type="SUPFAM" id="SSF53955">
    <property type="entry name" value="Lysozyme-like"/>
    <property type="match status" value="1"/>
</dbReference>
<dbReference type="AlphaFoldDB" id="A0A0G1WM42"/>
<proteinExistence type="predicted"/>
<keyword evidence="1" id="KW-0175">Coiled coil</keyword>
<protein>
    <recommendedName>
        <fullName evidence="3">Transglycosylase SLT domain-containing protein</fullName>
    </recommendedName>
</protein>
<feature type="signal peptide" evidence="2">
    <location>
        <begin position="1"/>
        <end position="22"/>
    </location>
</feature>
<dbReference type="EMBL" id="LCPF01000001">
    <property type="protein sequence ID" value="KKU91408.1"/>
    <property type="molecule type" value="Genomic_DNA"/>
</dbReference>
<organism evidence="4 5">
    <name type="scientific">Candidatus Jorgensenbacteria bacterium GW2011_GWA1_48_11</name>
    <dbReference type="NCBI Taxonomy" id="1618660"/>
    <lineage>
        <taxon>Bacteria</taxon>
        <taxon>Candidatus Joergenseniibacteriota</taxon>
    </lineage>
</organism>
<dbReference type="InterPro" id="IPR023346">
    <property type="entry name" value="Lysozyme-like_dom_sf"/>
</dbReference>
<reference evidence="4 5" key="1">
    <citation type="journal article" date="2015" name="Nature">
        <title>rRNA introns, odd ribosomes, and small enigmatic genomes across a large radiation of phyla.</title>
        <authorList>
            <person name="Brown C.T."/>
            <person name="Hug L.A."/>
            <person name="Thomas B.C."/>
            <person name="Sharon I."/>
            <person name="Castelle C.J."/>
            <person name="Singh A."/>
            <person name="Wilkins M.J."/>
            <person name="Williams K.H."/>
            <person name="Banfield J.F."/>
        </authorList>
    </citation>
    <scope>NUCLEOTIDE SEQUENCE [LARGE SCALE GENOMIC DNA]</scope>
</reference>
<accession>A0A0G1WM42</accession>
<dbReference type="Gene3D" id="1.10.530.10">
    <property type="match status" value="1"/>
</dbReference>
<dbReference type="Pfam" id="PF13406">
    <property type="entry name" value="SLT_2"/>
    <property type="match status" value="1"/>
</dbReference>
<evidence type="ECO:0000313" key="4">
    <source>
        <dbReference type="EMBL" id="KKU91408.1"/>
    </source>
</evidence>
<keyword evidence="2" id="KW-0732">Signal</keyword>
<evidence type="ECO:0000313" key="5">
    <source>
        <dbReference type="Proteomes" id="UP000034956"/>
    </source>
</evidence>
<sequence length="463" mass="50588">MKEKLSKFFLVAFLALGFFGTAALGLAETASSTAENASSTTISSADAQRAALEAQLADLEKQIDENQKTINDYQKQGKTLQGQINALNAQITKANLQIKAVNLSLTELNQNISNTQAQINKTENNIDTHKDAITRLLQALYESDQQNMVSIVLANKNLSDFFSSVNNLTLAQTNLRQTLDEIVKLRQDLLSQKQELSQEKTDTENLKAIQVAQQQNLKATQNQKSSLLKETKGKESNYQKILAQNKATAAQIRTRIFELIGGGELTFAKAYDYAKLASGATGVRPAFLLSILSRESLLGKNVGRCSYKTAMNPTRDTPIFLALLASLNIDPSSQLAYVSCANAHGAYGGAMGPAQFIPSTWKLYADEISKVTGNKPANPWNNSDAFVATGLYIQDLLGSQSCKSYAAANQNVLPYQSLLERCAAAKYYAGGNWYTYRLWYGQPVVDKANQFEQDIAVLTGANS</sequence>
<feature type="coiled-coil region" evidence="1">
    <location>
        <begin position="168"/>
        <end position="206"/>
    </location>
</feature>
<dbReference type="Proteomes" id="UP000034956">
    <property type="component" value="Unassembled WGS sequence"/>
</dbReference>
<name>A0A0G1WM42_9BACT</name>
<comment type="caution">
    <text evidence="4">The sequence shown here is derived from an EMBL/GenBank/DDBJ whole genome shotgun (WGS) entry which is preliminary data.</text>
</comment>
<feature type="coiled-coil region" evidence="1">
    <location>
        <begin position="42"/>
        <end position="139"/>
    </location>
</feature>
<feature type="domain" description="Transglycosylase SLT" evidence="3">
    <location>
        <begin position="221"/>
        <end position="395"/>
    </location>
</feature>
<evidence type="ECO:0000256" key="1">
    <source>
        <dbReference type="SAM" id="Coils"/>
    </source>
</evidence>
<feature type="chain" id="PRO_5002540511" description="Transglycosylase SLT domain-containing protein" evidence="2">
    <location>
        <begin position="23"/>
        <end position="463"/>
    </location>
</feature>
<evidence type="ECO:0000259" key="3">
    <source>
        <dbReference type="Pfam" id="PF13406"/>
    </source>
</evidence>
<gene>
    <name evidence="4" type="ORF">UY23_C0001G0014</name>
</gene>
<dbReference type="InterPro" id="IPR031304">
    <property type="entry name" value="SLT_2"/>
</dbReference>
<dbReference type="Gene3D" id="6.10.250.3150">
    <property type="match status" value="1"/>
</dbReference>
<dbReference type="SUPFAM" id="SSF90257">
    <property type="entry name" value="Myosin rod fragments"/>
    <property type="match status" value="1"/>
</dbReference>